<dbReference type="GeneID" id="54328135"/>
<dbReference type="AlphaFoldDB" id="A0A5M9MIE9"/>
<dbReference type="EMBL" id="QUQM01000004">
    <property type="protein sequence ID" value="KAA8646758.1"/>
    <property type="molecule type" value="Genomic_DNA"/>
</dbReference>
<dbReference type="VEuPathDB" id="FungiDB:EYZ11_013345"/>
<feature type="region of interest" description="Disordered" evidence="1">
    <location>
        <begin position="17"/>
        <end position="52"/>
    </location>
</feature>
<proteinExistence type="predicted"/>
<dbReference type="Proteomes" id="UP000324241">
    <property type="component" value="Unassembled WGS sequence"/>
</dbReference>
<evidence type="ECO:0000256" key="1">
    <source>
        <dbReference type="SAM" id="MobiDB-lite"/>
    </source>
</evidence>
<organism evidence="2 3">
    <name type="scientific">Aspergillus tanneri</name>
    <dbReference type="NCBI Taxonomy" id="1220188"/>
    <lineage>
        <taxon>Eukaryota</taxon>
        <taxon>Fungi</taxon>
        <taxon>Dikarya</taxon>
        <taxon>Ascomycota</taxon>
        <taxon>Pezizomycotina</taxon>
        <taxon>Eurotiomycetes</taxon>
        <taxon>Eurotiomycetidae</taxon>
        <taxon>Eurotiales</taxon>
        <taxon>Aspergillaceae</taxon>
        <taxon>Aspergillus</taxon>
        <taxon>Aspergillus subgen. Circumdati</taxon>
    </lineage>
</organism>
<protein>
    <submittedName>
        <fullName evidence="2">Uncharacterized protein</fullName>
    </submittedName>
</protein>
<name>A0A5M9MIE9_9EURO</name>
<evidence type="ECO:0000313" key="3">
    <source>
        <dbReference type="Proteomes" id="UP000324241"/>
    </source>
</evidence>
<accession>A0A5M9MIE9</accession>
<evidence type="ECO:0000313" key="2">
    <source>
        <dbReference type="EMBL" id="KAA8646758.1"/>
    </source>
</evidence>
<sequence>MSDTYNFAELREVASSIMESDSPDSPAGNRGLRPPTTPVPETKQHLHRTRPRSVNLNDIRKMVPKLSKDNADRWFNIFEEAVDSKKLWWIMQVLNNRTHANRAILFLFVNLFPTVNTTSLTVIRQRSTTANQRISPFGTPTTSFAEWHENYERGYHICEKLEREDNIYNFFIAPGRIEAVRDTLDAQGVFEETLTTPLKR</sequence>
<dbReference type="RefSeq" id="XP_033426119.1">
    <property type="nucleotide sequence ID" value="XM_033570087.1"/>
</dbReference>
<comment type="caution">
    <text evidence="2">The sequence shown here is derived from an EMBL/GenBank/DDBJ whole genome shotgun (WGS) entry which is preliminary data.</text>
</comment>
<gene>
    <name evidence="2" type="ORF">ATNIH1004_005433</name>
</gene>
<reference evidence="2 3" key="1">
    <citation type="submission" date="2019-08" db="EMBL/GenBank/DDBJ databases">
        <title>The genome sequence of a newly discovered highly antifungal drug resistant Aspergillus species, Aspergillus tanneri NIH 1004.</title>
        <authorList>
            <person name="Mounaud S."/>
            <person name="Singh I."/>
            <person name="Joardar V."/>
            <person name="Pakala S."/>
            <person name="Pakala S."/>
            <person name="Venepally P."/>
            <person name="Chung J.K."/>
            <person name="Losada L."/>
            <person name="Nierman W.C."/>
        </authorList>
    </citation>
    <scope>NUCLEOTIDE SEQUENCE [LARGE SCALE GENOMIC DNA]</scope>
    <source>
        <strain evidence="2 3">NIH1004</strain>
    </source>
</reference>